<accession>A0A399EI21</accession>
<dbReference type="EC" id="1.1.1.79" evidence="4"/>
<gene>
    <name evidence="4" type="primary">ghrA</name>
    <name evidence="4" type="ORF">Mrose_03153</name>
</gene>
<dbReference type="PANTHER" id="PTHR43333:SF1">
    <property type="entry name" value="D-ISOMER SPECIFIC 2-HYDROXYACID DEHYDROGENASE NAD-BINDING DOMAIN-CONTAINING PROTEIN"/>
    <property type="match status" value="1"/>
</dbReference>
<comment type="caution">
    <text evidence="4">The sequence shown here is derived from an EMBL/GenBank/DDBJ whole genome shotgun (WGS) entry which is preliminary data.</text>
</comment>
<dbReference type="SUPFAM" id="SSF51735">
    <property type="entry name" value="NAD(P)-binding Rossmann-fold domains"/>
    <property type="match status" value="1"/>
</dbReference>
<name>A0A399EI21_9DEIN</name>
<keyword evidence="4" id="KW-0670">Pyruvate</keyword>
<dbReference type="Pfam" id="PF02826">
    <property type="entry name" value="2-Hacid_dh_C"/>
    <property type="match status" value="1"/>
</dbReference>
<dbReference type="PANTHER" id="PTHR43333">
    <property type="entry name" value="2-HACID_DH_C DOMAIN-CONTAINING PROTEIN"/>
    <property type="match status" value="1"/>
</dbReference>
<dbReference type="Proteomes" id="UP000265341">
    <property type="component" value="Unassembled WGS sequence"/>
</dbReference>
<dbReference type="AlphaFoldDB" id="A0A399EI21"/>
<proteinExistence type="predicted"/>
<evidence type="ECO:0000313" key="5">
    <source>
        <dbReference type="Proteomes" id="UP000265341"/>
    </source>
</evidence>
<protein>
    <submittedName>
        <fullName evidence="4">Glyoxylate/hydroxypyruvate reductase A</fullName>
        <ecNumber evidence="4">1.1.1.79</ecNumber>
    </submittedName>
</protein>
<evidence type="ECO:0000256" key="1">
    <source>
        <dbReference type="ARBA" id="ARBA00023002"/>
    </source>
</evidence>
<dbReference type="InterPro" id="IPR036291">
    <property type="entry name" value="NAD(P)-bd_dom_sf"/>
</dbReference>
<dbReference type="OrthoDB" id="9805416at2"/>
<evidence type="ECO:0000259" key="3">
    <source>
        <dbReference type="Pfam" id="PF02826"/>
    </source>
</evidence>
<keyword evidence="2" id="KW-0520">NAD</keyword>
<dbReference type="EMBL" id="QWLA01000084">
    <property type="protein sequence ID" value="RIH83133.1"/>
    <property type="molecule type" value="Genomic_DNA"/>
</dbReference>
<reference evidence="4 5" key="1">
    <citation type="submission" date="2018-08" db="EMBL/GenBank/DDBJ databases">
        <title>Meiothermus roseus NBRC 110900 genome sequencing project.</title>
        <authorList>
            <person name="Da Costa M.S."/>
            <person name="Albuquerque L."/>
            <person name="Raposo P."/>
            <person name="Froufe H.J.C."/>
            <person name="Barroso C.S."/>
            <person name="Egas C."/>
        </authorList>
    </citation>
    <scope>NUCLEOTIDE SEQUENCE [LARGE SCALE GENOMIC DNA]</scope>
    <source>
        <strain evidence="4 5">NBRC 110900</strain>
    </source>
</reference>
<keyword evidence="5" id="KW-1185">Reference proteome</keyword>
<feature type="domain" description="D-isomer specific 2-hydroxyacid dehydrogenase NAD-binding" evidence="3">
    <location>
        <begin position="100"/>
        <end position="266"/>
    </location>
</feature>
<organism evidence="4 5">
    <name type="scientific">Calidithermus roseus</name>
    <dbReference type="NCBI Taxonomy" id="1644118"/>
    <lineage>
        <taxon>Bacteria</taxon>
        <taxon>Thermotogati</taxon>
        <taxon>Deinococcota</taxon>
        <taxon>Deinococci</taxon>
        <taxon>Thermales</taxon>
        <taxon>Thermaceae</taxon>
        <taxon>Calidithermus</taxon>
    </lineage>
</organism>
<evidence type="ECO:0000313" key="4">
    <source>
        <dbReference type="EMBL" id="RIH83133.1"/>
    </source>
</evidence>
<dbReference type="GO" id="GO:0051287">
    <property type="term" value="F:NAD binding"/>
    <property type="evidence" value="ECO:0007669"/>
    <property type="project" value="InterPro"/>
</dbReference>
<dbReference type="GO" id="GO:0030267">
    <property type="term" value="F:glyoxylate reductase (NADPH) activity"/>
    <property type="evidence" value="ECO:0007669"/>
    <property type="project" value="UniProtKB-EC"/>
</dbReference>
<dbReference type="Gene3D" id="3.40.50.720">
    <property type="entry name" value="NAD(P)-binding Rossmann-like Domain"/>
    <property type="match status" value="2"/>
</dbReference>
<evidence type="ECO:0000256" key="2">
    <source>
        <dbReference type="ARBA" id="ARBA00023027"/>
    </source>
</evidence>
<sequence>MFLLVQEGVEARYLEGIPAQIVYLPKQGPLPAEAAQAEFAVAPYGSARRFFDELPNLEALKVVQTLTAGVDWILPKLPPHLILCDAAGVHDTPVSEWVVGAILSAIKRFPEFRDAQREQRWAYQWVGDLEGSTVLFLGYGSIARATERRLEPFGVQFIRVARSARESIYGFSELPDWLPQADIVINLLPLTPQTEKLCGAGFFAQMKPGALFVNAGRGRTVDQDALIEALKAKRIRFVSDVTDPEPLPEGHPLWSLPEVFFTPHMAGSTHKLFERGFRLVREQVERYLRGEPLVNVVVREKGY</sequence>
<dbReference type="CDD" id="cd12166">
    <property type="entry name" value="2-Hacid_dh_7"/>
    <property type="match status" value="1"/>
</dbReference>
<dbReference type="InterPro" id="IPR006140">
    <property type="entry name" value="D-isomer_DH_NAD-bd"/>
</dbReference>
<dbReference type="RefSeq" id="WP_119279930.1">
    <property type="nucleotide sequence ID" value="NZ_QWLA01000084.1"/>
</dbReference>
<keyword evidence="1 4" id="KW-0560">Oxidoreductase</keyword>